<organism evidence="2 3">
    <name type="scientific">Cardiosporidium cionae</name>
    <dbReference type="NCBI Taxonomy" id="476202"/>
    <lineage>
        <taxon>Eukaryota</taxon>
        <taxon>Sar</taxon>
        <taxon>Alveolata</taxon>
        <taxon>Apicomplexa</taxon>
        <taxon>Aconoidasida</taxon>
        <taxon>Nephromycida</taxon>
        <taxon>Cardiosporidium</taxon>
    </lineage>
</organism>
<evidence type="ECO:0000313" key="2">
    <source>
        <dbReference type="EMBL" id="KAF8820492.1"/>
    </source>
</evidence>
<name>A0ABQ7J918_9APIC</name>
<dbReference type="InterPro" id="IPR027417">
    <property type="entry name" value="P-loop_NTPase"/>
</dbReference>
<sequence>MATPSPRVTITLQFVTLERAPFSTFEAFASAGGLSALNCRSGSYLICTISQSKSLLEPTEALNAKELEDTFSSLSLYSSEDRSIVLQCRSSDEHPKKLKLNRNVLAVHSVVLKSLDISGGKSYSVCIEPLSTWAPCHEIHLQVVNDWEKKYSEVGTPEKQISRNKSARTPSPGWWEKLANEKVQNYLLQCIHGCLLFRNNFIQISLHGVQTTLRVSNCSPVDVLSEEPSLHPLPVKIVCNTRVNFTSFPVRLVDATQDVSPSNNARIGLTKVGGLDEIIEEIKLYIILPLRFPQFFFCYGVRPPRGIILYGPPGTGKTFLVQAIVEELSKPIGEPKDARKSNGFTLPHIELIQATDLISPIMGVTESNIAAIFKRCKTLSDEENRSSLIFVDEIDAICPKREDSSETGKRTVAAFLSCLDGIQPNGNFLVIGATNRPNAIDPALRRAGRLEREIEVR</sequence>
<gene>
    <name evidence="2" type="ORF">IE077_003118</name>
</gene>
<evidence type="ECO:0000313" key="3">
    <source>
        <dbReference type="Proteomes" id="UP000823046"/>
    </source>
</evidence>
<keyword evidence="3" id="KW-1185">Reference proteome</keyword>
<dbReference type="InterPro" id="IPR003593">
    <property type="entry name" value="AAA+_ATPase"/>
</dbReference>
<proteinExistence type="predicted"/>
<reference evidence="2 3" key="1">
    <citation type="journal article" date="2020" name="bioRxiv">
        <title>Metabolic contributions of an alphaproteobacterial endosymbiont in the apicomplexan Cardiosporidium cionae.</title>
        <authorList>
            <person name="Hunter E.S."/>
            <person name="Paight C.J."/>
            <person name="Lane C.E."/>
        </authorList>
    </citation>
    <scope>NUCLEOTIDE SEQUENCE [LARGE SCALE GENOMIC DNA]</scope>
    <source>
        <strain evidence="2">ESH_2018</strain>
    </source>
</reference>
<dbReference type="PANTHER" id="PTHR23077:SF198">
    <property type="entry name" value="ATP-DEPENDENT ZINC METALLOPROTEASE FTSH"/>
    <property type="match status" value="1"/>
</dbReference>
<dbReference type="SMART" id="SM00382">
    <property type="entry name" value="AAA"/>
    <property type="match status" value="1"/>
</dbReference>
<dbReference type="Gene3D" id="3.40.50.300">
    <property type="entry name" value="P-loop containing nucleotide triphosphate hydrolases"/>
    <property type="match status" value="1"/>
</dbReference>
<dbReference type="Proteomes" id="UP000823046">
    <property type="component" value="Unassembled WGS sequence"/>
</dbReference>
<dbReference type="InterPro" id="IPR003959">
    <property type="entry name" value="ATPase_AAA_core"/>
</dbReference>
<accession>A0ABQ7J918</accession>
<dbReference type="EMBL" id="JADAQX010000371">
    <property type="protein sequence ID" value="KAF8820492.1"/>
    <property type="molecule type" value="Genomic_DNA"/>
</dbReference>
<evidence type="ECO:0000259" key="1">
    <source>
        <dbReference type="SMART" id="SM00382"/>
    </source>
</evidence>
<protein>
    <recommendedName>
        <fullName evidence="1">AAA+ ATPase domain-containing protein</fullName>
    </recommendedName>
</protein>
<comment type="caution">
    <text evidence="2">The sequence shown here is derived from an EMBL/GenBank/DDBJ whole genome shotgun (WGS) entry which is preliminary data.</text>
</comment>
<dbReference type="InterPro" id="IPR050168">
    <property type="entry name" value="AAA_ATPase_domain"/>
</dbReference>
<feature type="domain" description="AAA+ ATPase" evidence="1">
    <location>
        <begin position="303"/>
        <end position="457"/>
    </location>
</feature>
<dbReference type="Pfam" id="PF00004">
    <property type="entry name" value="AAA"/>
    <property type="match status" value="1"/>
</dbReference>
<dbReference type="SUPFAM" id="SSF52540">
    <property type="entry name" value="P-loop containing nucleoside triphosphate hydrolases"/>
    <property type="match status" value="1"/>
</dbReference>
<dbReference type="PANTHER" id="PTHR23077">
    <property type="entry name" value="AAA-FAMILY ATPASE"/>
    <property type="match status" value="1"/>
</dbReference>